<dbReference type="UniPathway" id="UPA00223">
    <property type="reaction ID" value="UER00717"/>
</dbReference>
<dbReference type="CDD" id="cd06100">
    <property type="entry name" value="CCL_ACL-C"/>
    <property type="match status" value="1"/>
</dbReference>
<dbReference type="KEGG" id="ptaw:DW352_09490"/>
<dbReference type="EC" id="2.3.3.16" evidence="3"/>
<comment type="similarity">
    <text evidence="2">Belongs to the citrate synthase family.</text>
</comment>
<dbReference type="InterPro" id="IPR002020">
    <property type="entry name" value="Citrate_synthase"/>
</dbReference>
<dbReference type="Proteomes" id="UP000254889">
    <property type="component" value="Chromosome"/>
</dbReference>
<dbReference type="SUPFAM" id="SSF48256">
    <property type="entry name" value="Citrate synthase"/>
    <property type="match status" value="1"/>
</dbReference>
<sequence length="247" mass="26631">MGWSSPDRIVVRGHDLPGELLGKIDLGSMAFLEITGRRPTPQEAEVFNALLVTLVEHGMTPQAIATRLINLAAPEALQGAVAAGLLGVGSVFAGGSEQIAKLLQESLKDQPEDANLKAMATRIVEDYAARKAVIPGIGHPLHKPIDPRTPVLFAIAERNGFRGRYVALLEAISAEAERRLARSLPINATGAIGAVLCELQFPWRICRGVAVISRAVGLVGHIAEEMRNPLAREIWERTEGEVFETKD</sequence>
<dbReference type="GO" id="GO:0006099">
    <property type="term" value="P:tricarboxylic acid cycle"/>
    <property type="evidence" value="ECO:0007669"/>
    <property type="project" value="UniProtKB-UniPathway"/>
</dbReference>
<dbReference type="PANTHER" id="PTHR11739:SF4">
    <property type="entry name" value="CITRATE SYNTHASE, PEROXISOMAL"/>
    <property type="match status" value="1"/>
</dbReference>
<dbReference type="GO" id="GO:0005975">
    <property type="term" value="P:carbohydrate metabolic process"/>
    <property type="evidence" value="ECO:0007669"/>
    <property type="project" value="TreeGrafter"/>
</dbReference>
<name>A0A345ZUX3_9HYPH</name>
<dbReference type="InterPro" id="IPR016143">
    <property type="entry name" value="Citrate_synth-like_sm_a-sub"/>
</dbReference>
<dbReference type="NCBIfam" id="NF004868">
    <property type="entry name" value="PRK06224.1-5"/>
    <property type="match status" value="1"/>
</dbReference>
<accession>A0A345ZUX3</accession>
<organism evidence="5 6">
    <name type="scientific">Pseudolabrys taiwanensis</name>
    <dbReference type="NCBI Taxonomy" id="331696"/>
    <lineage>
        <taxon>Bacteria</taxon>
        <taxon>Pseudomonadati</taxon>
        <taxon>Pseudomonadota</taxon>
        <taxon>Alphaproteobacteria</taxon>
        <taxon>Hyphomicrobiales</taxon>
        <taxon>Xanthobacteraceae</taxon>
        <taxon>Pseudolabrys</taxon>
    </lineage>
</organism>
<reference evidence="5 6" key="1">
    <citation type="submission" date="2018-07" db="EMBL/GenBank/DDBJ databases">
        <authorList>
            <person name="Quirk P.G."/>
            <person name="Krulwich T.A."/>
        </authorList>
    </citation>
    <scope>NUCLEOTIDE SEQUENCE [LARGE SCALE GENOMIC DNA]</scope>
    <source>
        <strain evidence="5 6">CC-BB4</strain>
    </source>
</reference>
<dbReference type="AlphaFoldDB" id="A0A345ZUX3"/>
<protein>
    <recommendedName>
        <fullName evidence="3">citrate synthase (unknown stereospecificity)</fullName>
        <ecNumber evidence="3">2.3.3.16</ecNumber>
    </recommendedName>
</protein>
<gene>
    <name evidence="5" type="ORF">DW352_09490</name>
</gene>
<comment type="pathway">
    <text evidence="1">Carbohydrate metabolism; tricarboxylic acid cycle; isocitrate from oxaloacetate: step 1/2.</text>
</comment>
<dbReference type="InterPro" id="IPR016142">
    <property type="entry name" value="Citrate_synth-like_lrg_a-sub"/>
</dbReference>
<dbReference type="GO" id="GO:0016829">
    <property type="term" value="F:lyase activity"/>
    <property type="evidence" value="ECO:0007669"/>
    <property type="project" value="UniProtKB-KW"/>
</dbReference>
<evidence type="ECO:0000313" key="6">
    <source>
        <dbReference type="Proteomes" id="UP000254889"/>
    </source>
</evidence>
<evidence type="ECO:0000256" key="2">
    <source>
        <dbReference type="ARBA" id="ARBA00010566"/>
    </source>
</evidence>
<dbReference type="Pfam" id="PF00285">
    <property type="entry name" value="Citrate_synt"/>
    <property type="match status" value="1"/>
</dbReference>
<keyword evidence="4" id="KW-0808">Transferase</keyword>
<dbReference type="EMBL" id="CP031417">
    <property type="protein sequence ID" value="AXK80720.1"/>
    <property type="molecule type" value="Genomic_DNA"/>
</dbReference>
<dbReference type="InterPro" id="IPR036969">
    <property type="entry name" value="Citrate_synthase_sf"/>
</dbReference>
<dbReference type="GO" id="GO:0036440">
    <property type="term" value="F:citrate synthase activity"/>
    <property type="evidence" value="ECO:0007669"/>
    <property type="project" value="UniProtKB-EC"/>
</dbReference>
<evidence type="ECO:0000256" key="1">
    <source>
        <dbReference type="ARBA" id="ARBA00004751"/>
    </source>
</evidence>
<dbReference type="OrthoDB" id="9759263at2"/>
<keyword evidence="6" id="KW-1185">Reference proteome</keyword>
<dbReference type="GO" id="GO:0005829">
    <property type="term" value="C:cytosol"/>
    <property type="evidence" value="ECO:0007669"/>
    <property type="project" value="TreeGrafter"/>
</dbReference>
<proteinExistence type="inferred from homology"/>
<dbReference type="PANTHER" id="PTHR11739">
    <property type="entry name" value="CITRATE SYNTHASE"/>
    <property type="match status" value="1"/>
</dbReference>
<evidence type="ECO:0000256" key="4">
    <source>
        <dbReference type="ARBA" id="ARBA00022679"/>
    </source>
</evidence>
<dbReference type="Gene3D" id="1.10.230.10">
    <property type="entry name" value="Cytochrome P450-Terp, domain 2"/>
    <property type="match status" value="1"/>
</dbReference>
<evidence type="ECO:0000313" key="5">
    <source>
        <dbReference type="EMBL" id="AXK80720.1"/>
    </source>
</evidence>
<dbReference type="Gene3D" id="1.10.580.10">
    <property type="entry name" value="Citrate Synthase, domain 1"/>
    <property type="match status" value="1"/>
</dbReference>
<evidence type="ECO:0000256" key="3">
    <source>
        <dbReference type="ARBA" id="ARBA00012972"/>
    </source>
</evidence>
<keyword evidence="5" id="KW-0456">Lyase</keyword>